<evidence type="ECO:0000313" key="3">
    <source>
        <dbReference type="Proteomes" id="UP000831787"/>
    </source>
</evidence>
<dbReference type="InterPro" id="IPR000182">
    <property type="entry name" value="GNAT_dom"/>
</dbReference>
<dbReference type="Proteomes" id="UP000831787">
    <property type="component" value="Chromosome"/>
</dbReference>
<dbReference type="RefSeq" id="WP_244711254.1">
    <property type="nucleotide sequence ID" value="NZ_CP095073.1"/>
</dbReference>
<dbReference type="PANTHER" id="PTHR43441">
    <property type="entry name" value="RIBOSOMAL-PROTEIN-SERINE ACETYLTRANSFERASE"/>
    <property type="match status" value="1"/>
</dbReference>
<sequence length="182" mass="21114">MFKHVIDADTELRLLEVRHAEELFQLTDASRENLRKWLPWVDHTINPEHSKSFIEWTLKQFCNNDGFQAGIWHKGELAGVVGLHTINWANKSTSIGYWLGDRFRGKGLMTKSCQEVVDHCFNDLNLNRIEIRVAAENEKSLAIPDKLGFKKEGCLKEAELLYRTYVDHYVFGLVKEDYCRGS</sequence>
<protein>
    <submittedName>
        <fullName evidence="2">GNAT family N-acetyltransferase</fullName>
    </submittedName>
</protein>
<feature type="domain" description="N-acetyltransferase" evidence="1">
    <location>
        <begin position="15"/>
        <end position="167"/>
    </location>
</feature>
<accession>A0ABY4ELD0</accession>
<dbReference type="Gene3D" id="3.40.630.30">
    <property type="match status" value="1"/>
</dbReference>
<dbReference type="PROSITE" id="PS51186">
    <property type="entry name" value="GNAT"/>
    <property type="match status" value="1"/>
</dbReference>
<organism evidence="2 3">
    <name type="scientific">Halobacillus salinarum</name>
    <dbReference type="NCBI Taxonomy" id="2932257"/>
    <lineage>
        <taxon>Bacteria</taxon>
        <taxon>Bacillati</taxon>
        <taxon>Bacillota</taxon>
        <taxon>Bacilli</taxon>
        <taxon>Bacillales</taxon>
        <taxon>Bacillaceae</taxon>
        <taxon>Halobacillus</taxon>
    </lineage>
</organism>
<dbReference type="SUPFAM" id="SSF55729">
    <property type="entry name" value="Acyl-CoA N-acyltransferases (Nat)"/>
    <property type="match status" value="1"/>
</dbReference>
<gene>
    <name evidence="2" type="ORF">MUN89_02930</name>
</gene>
<evidence type="ECO:0000259" key="1">
    <source>
        <dbReference type="PROSITE" id="PS51186"/>
    </source>
</evidence>
<reference evidence="2 3" key="1">
    <citation type="submission" date="2022-04" db="EMBL/GenBank/DDBJ databases">
        <title>Halobacillus sp. isolated from saltern.</title>
        <authorList>
            <person name="Won M."/>
            <person name="Lee C.-M."/>
            <person name="Woen H.-Y."/>
            <person name="Kwon S.-W."/>
        </authorList>
    </citation>
    <scope>NUCLEOTIDE SEQUENCE [LARGE SCALE GENOMIC DNA]</scope>
    <source>
        <strain evidence="2 3">SSBR10-3</strain>
    </source>
</reference>
<dbReference type="PANTHER" id="PTHR43441:SF12">
    <property type="entry name" value="RIBOSOMAL N-ACETYLTRANSFERASE YDAF-RELATED"/>
    <property type="match status" value="1"/>
</dbReference>
<dbReference type="InterPro" id="IPR051908">
    <property type="entry name" value="Ribosomal_N-acetyltransferase"/>
</dbReference>
<dbReference type="EMBL" id="CP095073">
    <property type="protein sequence ID" value="UOQ44923.1"/>
    <property type="molecule type" value="Genomic_DNA"/>
</dbReference>
<name>A0ABY4ELD0_9BACI</name>
<keyword evidence="3" id="KW-1185">Reference proteome</keyword>
<evidence type="ECO:0000313" key="2">
    <source>
        <dbReference type="EMBL" id="UOQ44923.1"/>
    </source>
</evidence>
<dbReference type="InterPro" id="IPR016181">
    <property type="entry name" value="Acyl_CoA_acyltransferase"/>
</dbReference>
<proteinExistence type="predicted"/>
<dbReference type="Pfam" id="PF13302">
    <property type="entry name" value="Acetyltransf_3"/>
    <property type="match status" value="1"/>
</dbReference>